<dbReference type="InterPro" id="IPR032710">
    <property type="entry name" value="NTF2-like_dom_sf"/>
</dbReference>
<accession>A0A7I8BQT5</accession>
<gene>
    <name evidence="2" type="ORF">PPGU16_39220</name>
</gene>
<dbReference type="Gene3D" id="3.10.450.50">
    <property type="match status" value="1"/>
</dbReference>
<proteinExistence type="predicted"/>
<protein>
    <recommendedName>
        <fullName evidence="4">DUF4440 domain-containing protein</fullName>
    </recommendedName>
</protein>
<dbReference type="EMBL" id="AP023175">
    <property type="protein sequence ID" value="BCF90855.1"/>
    <property type="molecule type" value="Genomic_DNA"/>
</dbReference>
<evidence type="ECO:0000256" key="1">
    <source>
        <dbReference type="SAM" id="SignalP"/>
    </source>
</evidence>
<dbReference type="RefSeq" id="WP_180724492.1">
    <property type="nucleotide sequence ID" value="NZ_AP023175.1"/>
</dbReference>
<keyword evidence="3" id="KW-1185">Reference proteome</keyword>
<evidence type="ECO:0000313" key="3">
    <source>
        <dbReference type="Proteomes" id="UP000510888"/>
    </source>
</evidence>
<evidence type="ECO:0008006" key="4">
    <source>
        <dbReference type="Google" id="ProtNLM"/>
    </source>
</evidence>
<feature type="signal peptide" evidence="1">
    <location>
        <begin position="1"/>
        <end position="21"/>
    </location>
</feature>
<evidence type="ECO:0000313" key="2">
    <source>
        <dbReference type="EMBL" id="BCF90855.1"/>
    </source>
</evidence>
<organism evidence="2 3">
    <name type="scientific">Paraburkholderia largidicola</name>
    <dbReference type="NCBI Taxonomy" id="3014751"/>
    <lineage>
        <taxon>Bacteria</taxon>
        <taxon>Pseudomonadati</taxon>
        <taxon>Pseudomonadota</taxon>
        <taxon>Betaproteobacteria</taxon>
        <taxon>Burkholderiales</taxon>
        <taxon>Burkholderiaceae</taxon>
        <taxon>Paraburkholderia</taxon>
    </lineage>
</organism>
<sequence length="161" mass="17263">MSLQKVLACCAAIVMVSAAHAEAPHRFTDEDRQAVEAVFIRQAEAATAHDIDAFAGVLASAPAGEPDPIVLLARSYQFWGKPALIEHFKETFKGVWKFEPDVAKIRVVPLSADVAQLYAPTRVTAGASEATAKTASFLVYETAVRTADGWRIASIVPVPAQ</sequence>
<feature type="chain" id="PRO_5029851065" description="DUF4440 domain-containing protein" evidence="1">
    <location>
        <begin position="22"/>
        <end position="161"/>
    </location>
</feature>
<dbReference type="AlphaFoldDB" id="A0A7I8BQT5"/>
<reference evidence="2 3" key="1">
    <citation type="journal article" date="2020" name="Genes (Basel)">
        <title>Genomic Comparison of Insect Gut Symbionts from Divergent Burkholderia Subclades.</title>
        <authorList>
            <person name="Takeshita K."/>
            <person name="Kikuchi Y."/>
        </authorList>
    </citation>
    <scope>NUCLEOTIDE SEQUENCE [LARGE SCALE GENOMIC DNA]</scope>
    <source>
        <strain evidence="2 3">PGU16</strain>
    </source>
</reference>
<name>A0A7I8BQT5_9BURK</name>
<dbReference type="KEGG" id="plad:PPGU16_39220"/>
<keyword evidence="1" id="KW-0732">Signal</keyword>
<dbReference type="Proteomes" id="UP000510888">
    <property type="component" value="Chromosome 2"/>
</dbReference>
<dbReference type="SUPFAM" id="SSF54427">
    <property type="entry name" value="NTF2-like"/>
    <property type="match status" value="1"/>
</dbReference>